<dbReference type="AlphaFoldDB" id="A0A7I9VPF6"/>
<dbReference type="EMBL" id="BJTG01000005">
    <property type="protein sequence ID" value="GEJ57837.1"/>
    <property type="molecule type" value="Genomic_DNA"/>
</dbReference>
<proteinExistence type="predicted"/>
<dbReference type="Pfam" id="PF09723">
    <property type="entry name" value="Zn_ribbon_8"/>
    <property type="match status" value="1"/>
</dbReference>
<feature type="domain" description="Putative regulatory protein FmdB zinc ribbon" evidence="1">
    <location>
        <begin position="1"/>
        <end position="45"/>
    </location>
</feature>
<comment type="caution">
    <text evidence="2">The sequence shown here is derived from an EMBL/GenBank/DDBJ whole genome shotgun (WGS) entry which is preliminary data.</text>
</comment>
<gene>
    <name evidence="2" type="ORF">AMYX_25780</name>
</gene>
<reference evidence="3" key="1">
    <citation type="journal article" date="2020" name="Appl. Environ. Microbiol.">
        <title>Diazotrophic Anaeromyxobacter Isolates from Soils.</title>
        <authorList>
            <person name="Masuda Y."/>
            <person name="Yamanaka H."/>
            <person name="Xu Z.X."/>
            <person name="Shiratori Y."/>
            <person name="Aono T."/>
            <person name="Amachi S."/>
            <person name="Senoo K."/>
            <person name="Itoh H."/>
        </authorList>
    </citation>
    <scope>NUCLEOTIDE SEQUENCE [LARGE SCALE GENOMIC DNA]</scope>
    <source>
        <strain evidence="3">R267</strain>
    </source>
</reference>
<evidence type="ECO:0000259" key="1">
    <source>
        <dbReference type="SMART" id="SM00834"/>
    </source>
</evidence>
<dbReference type="NCBIfam" id="TIGR02605">
    <property type="entry name" value="CxxC_CxxC_SSSS"/>
    <property type="match status" value="1"/>
</dbReference>
<evidence type="ECO:0000313" key="3">
    <source>
        <dbReference type="Proteomes" id="UP000503640"/>
    </source>
</evidence>
<dbReference type="Proteomes" id="UP000503640">
    <property type="component" value="Unassembled WGS sequence"/>
</dbReference>
<dbReference type="RefSeq" id="WP_176065756.1">
    <property type="nucleotide sequence ID" value="NZ_BJTG01000005.1"/>
</dbReference>
<accession>A0A7I9VPF6</accession>
<dbReference type="InterPro" id="IPR013429">
    <property type="entry name" value="Regulatory_FmdB_Zinc_ribbon"/>
</dbReference>
<sequence length="58" mass="6782">MPVYEFYCRRCEQPFTAEMHVAEHEASVVECPECHRKEDVEKRLSTFTAVTSHKSAHL</sequence>
<keyword evidence="3" id="KW-1185">Reference proteome</keyword>
<organism evidence="2 3">
    <name type="scientific">Anaeromyxobacter diazotrophicus</name>
    <dbReference type="NCBI Taxonomy" id="2590199"/>
    <lineage>
        <taxon>Bacteria</taxon>
        <taxon>Pseudomonadati</taxon>
        <taxon>Myxococcota</taxon>
        <taxon>Myxococcia</taxon>
        <taxon>Myxococcales</taxon>
        <taxon>Cystobacterineae</taxon>
        <taxon>Anaeromyxobacteraceae</taxon>
        <taxon>Anaeromyxobacter</taxon>
    </lineage>
</organism>
<name>A0A7I9VPF6_9BACT</name>
<dbReference type="SMART" id="SM00834">
    <property type="entry name" value="CxxC_CXXC_SSSS"/>
    <property type="match status" value="1"/>
</dbReference>
<protein>
    <submittedName>
        <fullName evidence="2">Regulatory protein</fullName>
    </submittedName>
</protein>
<evidence type="ECO:0000313" key="2">
    <source>
        <dbReference type="EMBL" id="GEJ57837.1"/>
    </source>
</evidence>